<protein>
    <recommendedName>
        <fullName evidence="2">HTH psq-type domain-containing protein</fullName>
    </recommendedName>
</protein>
<proteinExistence type="predicted"/>
<dbReference type="InterPro" id="IPR050863">
    <property type="entry name" value="CenT-Element_Derived"/>
</dbReference>
<comment type="subcellular location">
    <subcellularLocation>
        <location evidence="1">Nucleus</location>
    </subcellularLocation>
</comment>
<feature type="domain" description="HTH psq-type" evidence="2">
    <location>
        <begin position="256"/>
        <end position="306"/>
    </location>
</feature>
<dbReference type="PANTHER" id="PTHR19303:SF69">
    <property type="entry name" value="MAJOR CENTROMERE AUTOANTIGEN B"/>
    <property type="match status" value="1"/>
</dbReference>
<dbReference type="PANTHER" id="PTHR19303">
    <property type="entry name" value="TRANSPOSON"/>
    <property type="match status" value="1"/>
</dbReference>
<name>A0ABQ8SUH8_PERAM</name>
<evidence type="ECO:0000256" key="1">
    <source>
        <dbReference type="ARBA" id="ARBA00004123"/>
    </source>
</evidence>
<organism evidence="3 4">
    <name type="scientific">Periplaneta americana</name>
    <name type="common">American cockroach</name>
    <name type="synonym">Blatta americana</name>
    <dbReference type="NCBI Taxonomy" id="6978"/>
    <lineage>
        <taxon>Eukaryota</taxon>
        <taxon>Metazoa</taxon>
        <taxon>Ecdysozoa</taxon>
        <taxon>Arthropoda</taxon>
        <taxon>Hexapoda</taxon>
        <taxon>Insecta</taxon>
        <taxon>Pterygota</taxon>
        <taxon>Neoptera</taxon>
        <taxon>Polyneoptera</taxon>
        <taxon>Dictyoptera</taxon>
        <taxon>Blattodea</taxon>
        <taxon>Blattoidea</taxon>
        <taxon>Blattidae</taxon>
        <taxon>Blattinae</taxon>
        <taxon>Periplaneta</taxon>
    </lineage>
</organism>
<evidence type="ECO:0000259" key="2">
    <source>
        <dbReference type="Pfam" id="PF04218"/>
    </source>
</evidence>
<dbReference type="Gene3D" id="1.10.10.60">
    <property type="entry name" value="Homeodomain-like"/>
    <property type="match status" value="3"/>
</dbReference>
<keyword evidence="4" id="KW-1185">Reference proteome</keyword>
<sequence>MSVLGQNCAALFQHVEGVIAEYNVGNKLLALSLGSPVVGLPLLASGQACNAAFPLHLMKQLYRCDSVAISSLVETGWTTEANPYIDNKRDLDADLQSSIAQLSLAHLNIPVKDMMNRRGKTDPCNARNILHRKNTRSGVYYHRKAKRSVYLKIILHWVIHHKRLSTSDLYAMDKKKVSQITNEENWSIIEEVDPNPHMKRIDIARKLNIPPSTLNMIVSKRKTIEAMYSEEKVANKNVCEGFISSEESPSLYAMDKKKVRQITNEENWSIIEEVDPNPHMKRIDIARKLNIPPSTLNMIVSKRKTIEAMYSEEKSGKQKCVCEGQFPELENVLLKWFKQVHASNTPIDGTVVCAKSPHLALQMELSDFKASKG</sequence>
<dbReference type="Pfam" id="PF04218">
    <property type="entry name" value="CENP-B_N"/>
    <property type="match status" value="2"/>
</dbReference>
<dbReference type="InterPro" id="IPR009057">
    <property type="entry name" value="Homeodomain-like_sf"/>
</dbReference>
<gene>
    <name evidence="3" type="ORF">ANN_17653</name>
</gene>
<dbReference type="InterPro" id="IPR007889">
    <property type="entry name" value="HTH_Psq"/>
</dbReference>
<dbReference type="SUPFAM" id="SSF46689">
    <property type="entry name" value="Homeodomain-like"/>
    <property type="match status" value="3"/>
</dbReference>
<evidence type="ECO:0000313" key="3">
    <source>
        <dbReference type="EMBL" id="KAJ4437508.1"/>
    </source>
</evidence>
<accession>A0ABQ8SUH8</accession>
<evidence type="ECO:0000313" key="4">
    <source>
        <dbReference type="Proteomes" id="UP001148838"/>
    </source>
</evidence>
<reference evidence="3 4" key="1">
    <citation type="journal article" date="2022" name="Allergy">
        <title>Genome assembly and annotation of Periplaneta americana reveal a comprehensive cockroach allergen profile.</title>
        <authorList>
            <person name="Wang L."/>
            <person name="Xiong Q."/>
            <person name="Saelim N."/>
            <person name="Wang L."/>
            <person name="Nong W."/>
            <person name="Wan A.T."/>
            <person name="Shi M."/>
            <person name="Liu X."/>
            <person name="Cao Q."/>
            <person name="Hui J.H.L."/>
            <person name="Sookrung N."/>
            <person name="Leung T.F."/>
            <person name="Tungtrongchitr A."/>
            <person name="Tsui S.K.W."/>
        </authorList>
    </citation>
    <scope>NUCLEOTIDE SEQUENCE [LARGE SCALE GENOMIC DNA]</scope>
    <source>
        <strain evidence="3">PWHHKU_190912</strain>
    </source>
</reference>
<dbReference type="Proteomes" id="UP001148838">
    <property type="component" value="Unassembled WGS sequence"/>
</dbReference>
<dbReference type="EMBL" id="JAJSOF020000021">
    <property type="protein sequence ID" value="KAJ4437508.1"/>
    <property type="molecule type" value="Genomic_DNA"/>
</dbReference>
<feature type="domain" description="HTH psq-type" evidence="2">
    <location>
        <begin position="174"/>
        <end position="224"/>
    </location>
</feature>
<comment type="caution">
    <text evidence="3">The sequence shown here is derived from an EMBL/GenBank/DDBJ whole genome shotgun (WGS) entry which is preliminary data.</text>
</comment>